<dbReference type="InterPro" id="IPR025351">
    <property type="entry name" value="Pvc16_N"/>
</dbReference>
<accession>A0ABV3ZCM9</accession>
<reference evidence="2 3" key="1">
    <citation type="submission" date="2023-07" db="EMBL/GenBank/DDBJ databases">
        <authorList>
            <person name="Lian W.-H."/>
        </authorList>
    </citation>
    <scope>NUCLEOTIDE SEQUENCE [LARGE SCALE GENOMIC DNA]</scope>
    <source>
        <strain evidence="2 3">SYSU DXS3180</strain>
    </source>
</reference>
<gene>
    <name evidence="2" type="ORF">QTN47_04990</name>
</gene>
<evidence type="ECO:0000259" key="1">
    <source>
        <dbReference type="Pfam" id="PF14065"/>
    </source>
</evidence>
<name>A0ABV3ZCM9_9BACT</name>
<organism evidence="2 3">
    <name type="scientific">Danxiaibacter flavus</name>
    <dbReference type="NCBI Taxonomy" id="3049108"/>
    <lineage>
        <taxon>Bacteria</taxon>
        <taxon>Pseudomonadati</taxon>
        <taxon>Bacteroidota</taxon>
        <taxon>Chitinophagia</taxon>
        <taxon>Chitinophagales</taxon>
        <taxon>Chitinophagaceae</taxon>
        <taxon>Danxiaibacter</taxon>
    </lineage>
</organism>
<dbReference type="Proteomes" id="UP001560573">
    <property type="component" value="Unassembled WGS sequence"/>
</dbReference>
<keyword evidence="3" id="KW-1185">Reference proteome</keyword>
<proteinExistence type="predicted"/>
<dbReference type="EMBL" id="JAULBC010000001">
    <property type="protein sequence ID" value="MEX6686836.1"/>
    <property type="molecule type" value="Genomic_DNA"/>
</dbReference>
<feature type="domain" description="Pvc16 N-terminal" evidence="1">
    <location>
        <begin position="9"/>
        <end position="179"/>
    </location>
</feature>
<evidence type="ECO:0000313" key="3">
    <source>
        <dbReference type="Proteomes" id="UP001560573"/>
    </source>
</evidence>
<protein>
    <submittedName>
        <fullName evidence="2">DUF4255 domain-containing protein</fullName>
    </submittedName>
</protein>
<evidence type="ECO:0000313" key="2">
    <source>
        <dbReference type="EMBL" id="MEX6686836.1"/>
    </source>
</evidence>
<dbReference type="Pfam" id="PF14065">
    <property type="entry name" value="Pvc16_N"/>
    <property type="match status" value="1"/>
</dbReference>
<comment type="caution">
    <text evidence="2">The sequence shown here is derived from an EMBL/GenBank/DDBJ whole genome shotgun (WGS) entry which is preliminary data.</text>
</comment>
<dbReference type="RefSeq" id="WP_369328233.1">
    <property type="nucleotide sequence ID" value="NZ_JAULBC010000001.1"/>
</dbReference>
<sequence length="189" mass="21056">MIAETLICLTDEINEFFRTKLRVTEDKVVISPIVNLEGKPAIVGENKIFVTLLNIEKETVIRPGLAANSINNRTSNNAALNINLYVMAGAYFSSANYAEGLKLLSLVISFLQQKGTFTKDNTTRLPNEIDKLIFEMESPGLDKLNNIWAMLGARYVPSVIYKVRMLTFDSSVTTEYRPQIGSLSNDTNA</sequence>